<organism evidence="1 2">
    <name type="scientific">Rothia mucilaginosa</name>
    <dbReference type="NCBI Taxonomy" id="43675"/>
    <lineage>
        <taxon>Bacteria</taxon>
        <taxon>Bacillati</taxon>
        <taxon>Actinomycetota</taxon>
        <taxon>Actinomycetes</taxon>
        <taxon>Micrococcales</taxon>
        <taxon>Micrococcaceae</taxon>
        <taxon>Rothia</taxon>
    </lineage>
</organism>
<gene>
    <name evidence="1" type="ORF">HXO58_07105</name>
</gene>
<proteinExistence type="predicted"/>
<name>A0A930L468_9MICC</name>
<comment type="caution">
    <text evidence="1">The sequence shown here is derived from an EMBL/GenBank/DDBJ whole genome shotgun (WGS) entry which is preliminary data.</text>
</comment>
<dbReference type="Proteomes" id="UP000713964">
    <property type="component" value="Unassembled WGS sequence"/>
</dbReference>
<dbReference type="EMBL" id="JABZXL010000020">
    <property type="protein sequence ID" value="MBF1659586.1"/>
    <property type="molecule type" value="Genomic_DNA"/>
</dbReference>
<evidence type="ECO:0000313" key="1">
    <source>
        <dbReference type="EMBL" id="MBF1659586.1"/>
    </source>
</evidence>
<sequence>MLFIYTERKGAKEYAIIRDGCQTQHVEGVIAEAYKAALGAPKFLWPDFFDRICYDANDAHELAGMDNANYGVEQFTRALSPEYDSKLFTGFRAAFRKFLKESK</sequence>
<evidence type="ECO:0000313" key="2">
    <source>
        <dbReference type="Proteomes" id="UP000713964"/>
    </source>
</evidence>
<reference evidence="1" key="1">
    <citation type="submission" date="2020-04" db="EMBL/GenBank/DDBJ databases">
        <title>Deep metagenomics examines the oral microbiome during advanced dental caries in children, revealing novel taxa and co-occurrences with host molecules.</title>
        <authorList>
            <person name="Baker J.L."/>
            <person name="Morton J.T."/>
            <person name="Dinis M."/>
            <person name="Alvarez R."/>
            <person name="Tran N.C."/>
            <person name="Knight R."/>
            <person name="Edlund A."/>
        </authorList>
    </citation>
    <scope>NUCLEOTIDE SEQUENCE</scope>
    <source>
        <strain evidence="1">JCVI_29_bin.11</strain>
    </source>
</reference>
<protein>
    <submittedName>
        <fullName evidence="1">Uncharacterized protein</fullName>
    </submittedName>
</protein>
<dbReference type="AlphaFoldDB" id="A0A930L468"/>
<accession>A0A930L468</accession>